<organism evidence="2 3">
    <name type="scientific">Puccinia graminis f. sp. tritici</name>
    <dbReference type="NCBI Taxonomy" id="56615"/>
    <lineage>
        <taxon>Eukaryota</taxon>
        <taxon>Fungi</taxon>
        <taxon>Dikarya</taxon>
        <taxon>Basidiomycota</taxon>
        <taxon>Pucciniomycotina</taxon>
        <taxon>Pucciniomycetes</taxon>
        <taxon>Pucciniales</taxon>
        <taxon>Pucciniaceae</taxon>
        <taxon>Puccinia</taxon>
    </lineage>
</organism>
<evidence type="ECO:0000313" key="2">
    <source>
        <dbReference type="EMBL" id="KAA1131570.1"/>
    </source>
</evidence>
<protein>
    <submittedName>
        <fullName evidence="2">Uncharacterized protein</fullName>
    </submittedName>
</protein>
<name>A0A5B0S0K3_PUCGR</name>
<feature type="region of interest" description="Disordered" evidence="1">
    <location>
        <begin position="24"/>
        <end position="45"/>
    </location>
</feature>
<reference evidence="2 3" key="1">
    <citation type="submission" date="2019-05" db="EMBL/GenBank/DDBJ databases">
        <title>Emergence of the Ug99 lineage of the wheat stem rust pathogen through somatic hybridization.</title>
        <authorList>
            <person name="Li F."/>
            <person name="Upadhyaya N.M."/>
            <person name="Sperschneider J."/>
            <person name="Matny O."/>
            <person name="Nguyen-Phuc H."/>
            <person name="Mago R."/>
            <person name="Raley C."/>
            <person name="Miller M.E."/>
            <person name="Silverstein K.A.T."/>
            <person name="Henningsen E."/>
            <person name="Hirsch C.D."/>
            <person name="Visser B."/>
            <person name="Pretorius Z.A."/>
            <person name="Steffenson B.J."/>
            <person name="Schwessinger B."/>
            <person name="Dodds P.N."/>
            <person name="Figueroa M."/>
        </authorList>
    </citation>
    <scope>NUCLEOTIDE SEQUENCE [LARGE SCALE GENOMIC DNA]</scope>
    <source>
        <strain evidence="2 3">Ug99</strain>
    </source>
</reference>
<feature type="compositionally biased region" description="Polar residues" evidence="1">
    <location>
        <begin position="36"/>
        <end position="45"/>
    </location>
</feature>
<dbReference type="EMBL" id="VDEP01000103">
    <property type="protein sequence ID" value="KAA1131570.1"/>
    <property type="molecule type" value="Genomic_DNA"/>
</dbReference>
<accession>A0A5B0S0K3</accession>
<evidence type="ECO:0000313" key="3">
    <source>
        <dbReference type="Proteomes" id="UP000325313"/>
    </source>
</evidence>
<evidence type="ECO:0000256" key="1">
    <source>
        <dbReference type="SAM" id="MobiDB-lite"/>
    </source>
</evidence>
<proteinExistence type="predicted"/>
<dbReference type="AlphaFoldDB" id="A0A5B0S0K3"/>
<comment type="caution">
    <text evidence="2">The sequence shown here is derived from an EMBL/GenBank/DDBJ whole genome shotgun (WGS) entry which is preliminary data.</text>
</comment>
<dbReference type="Proteomes" id="UP000325313">
    <property type="component" value="Unassembled WGS sequence"/>
</dbReference>
<gene>
    <name evidence="2" type="ORF">PGTUg99_031593</name>
</gene>
<sequence>MYFLATGQAQYAIHGTAVSVWSQNQAGETPARRLSPGSSPKESGITIQMQYNPGRNVRDGPCWLTDATRGI</sequence>